<dbReference type="EMBL" id="JNBR01000480">
    <property type="protein sequence ID" value="OQR92101.1"/>
    <property type="molecule type" value="Genomic_DNA"/>
</dbReference>
<reference evidence="1 2" key="1">
    <citation type="journal article" date="2014" name="Genome Biol. Evol.">
        <title>The secreted proteins of Achlya hypogyna and Thraustotheca clavata identify the ancestral oomycete secretome and reveal gene acquisitions by horizontal gene transfer.</title>
        <authorList>
            <person name="Misner I."/>
            <person name="Blouin N."/>
            <person name="Leonard G."/>
            <person name="Richards T.A."/>
            <person name="Lane C.E."/>
        </authorList>
    </citation>
    <scope>NUCLEOTIDE SEQUENCE [LARGE SCALE GENOMIC DNA]</scope>
    <source>
        <strain evidence="1 2">ATCC 48635</strain>
    </source>
</reference>
<evidence type="ECO:0000313" key="1">
    <source>
        <dbReference type="EMBL" id="OQR92101.1"/>
    </source>
</evidence>
<dbReference type="STRING" id="1202772.A0A1V9Z2B0"/>
<name>A0A1V9Z2B0_ACHHY</name>
<dbReference type="SMART" id="SM00248">
    <property type="entry name" value="ANK"/>
    <property type="match status" value="6"/>
</dbReference>
<evidence type="ECO:0000313" key="2">
    <source>
        <dbReference type="Proteomes" id="UP000243579"/>
    </source>
</evidence>
<dbReference type="InterPro" id="IPR036770">
    <property type="entry name" value="Ankyrin_rpt-contain_sf"/>
</dbReference>
<dbReference type="OrthoDB" id="60201at2759"/>
<proteinExistence type="predicted"/>
<protein>
    <submittedName>
        <fullName evidence="1">Uncharacterized protein</fullName>
    </submittedName>
</protein>
<keyword evidence="2" id="KW-1185">Reference proteome</keyword>
<dbReference type="InterPro" id="IPR052050">
    <property type="entry name" value="SecEffector_AnkRepeat"/>
</dbReference>
<dbReference type="Pfam" id="PF12796">
    <property type="entry name" value="Ank_2"/>
    <property type="match status" value="2"/>
</dbReference>
<sequence>MRSSYENIKRKRLRVHQAAPSSSRVLLDAGLMGIISAYQNGIFLCLQPYVKGHKTIPGADAFHGDEVMILLYVSNRRARMWLNVMAEHSIDLVKRLLLCKDLTAPLRLGGHSNDEKSRELMDIAAECGDLPIVTYLHEQQLACTSFAMDRAAANGHTAVLAFLHEVHGAVPSDNVLYGIVSSMSGCTCTAEHNAERYACLRYLVEKGIVSNAMHIRHGDEIMLTLVHLQRLDTLQLFHTHGLDRLFRPSTMDTAANRGCLSIVRFLHEHRSEGCTPAAMDLAAGQGYLDVVRYLHEHRTEGCTARAITSATVGGHREIVEYLVANRPERWSHPDTVELLAEQGGISMLRFVFAHDERAAVTKEAMSLAVSHGHLDVVIFFHERAPEVDCRRLAVVNALENGFVDVVTFMVTHRPEGLTTRLLGAVVRRGHLTLLQLLVAQRPSLVSTTTLWLALDAGHKGVAKYLFSTFPVLATARLLNAVVRNNDMELLKLMVRQSPGTVSPAAMHVAAKHGHLGALRYLHAHGGGCSHRALDLAAEHGHLRVVKFLHEERTEGASTYAMDKAAEYGHLSIVKYLHSTRAEGCTSHALSLAVQNNHAKVVAFLLTHRNEGCVLHAMTQACQRHLLPIANLLRSRPIGSCLCTANDYRMLPILEQNEWFQERDVGRDPWFSSEDGSDDDGDSDYDSDGSDDYRFDHFHHMLDWFM</sequence>
<dbReference type="PANTHER" id="PTHR46586">
    <property type="entry name" value="ANKYRIN REPEAT-CONTAINING PROTEIN"/>
    <property type="match status" value="1"/>
</dbReference>
<dbReference type="Gene3D" id="1.25.40.20">
    <property type="entry name" value="Ankyrin repeat-containing domain"/>
    <property type="match status" value="3"/>
</dbReference>
<dbReference type="AlphaFoldDB" id="A0A1V9Z2B0"/>
<dbReference type="InterPro" id="IPR002110">
    <property type="entry name" value="Ankyrin_rpt"/>
</dbReference>
<dbReference type="SUPFAM" id="SSF48403">
    <property type="entry name" value="Ankyrin repeat"/>
    <property type="match status" value="2"/>
</dbReference>
<dbReference type="Proteomes" id="UP000243579">
    <property type="component" value="Unassembled WGS sequence"/>
</dbReference>
<gene>
    <name evidence="1" type="ORF">ACHHYP_04063</name>
</gene>
<dbReference type="PANTHER" id="PTHR46586:SF3">
    <property type="entry name" value="ANKYRIN REPEAT-CONTAINING PROTEIN"/>
    <property type="match status" value="1"/>
</dbReference>
<accession>A0A1V9Z2B0</accession>
<comment type="caution">
    <text evidence="1">The sequence shown here is derived from an EMBL/GenBank/DDBJ whole genome shotgun (WGS) entry which is preliminary data.</text>
</comment>
<organism evidence="1 2">
    <name type="scientific">Achlya hypogyna</name>
    <name type="common">Oomycete</name>
    <name type="synonym">Protoachlya hypogyna</name>
    <dbReference type="NCBI Taxonomy" id="1202772"/>
    <lineage>
        <taxon>Eukaryota</taxon>
        <taxon>Sar</taxon>
        <taxon>Stramenopiles</taxon>
        <taxon>Oomycota</taxon>
        <taxon>Saprolegniomycetes</taxon>
        <taxon>Saprolegniales</taxon>
        <taxon>Achlyaceae</taxon>
        <taxon>Achlya</taxon>
    </lineage>
</organism>